<name>A0A670KBC9_PODMU</name>
<reference evidence="1" key="3">
    <citation type="submission" date="2025-09" db="UniProtKB">
        <authorList>
            <consortium name="Ensembl"/>
        </authorList>
    </citation>
    <scope>IDENTIFICATION</scope>
</reference>
<protein>
    <submittedName>
        <fullName evidence="1">Uncharacterized protein</fullName>
    </submittedName>
</protein>
<keyword evidence="2" id="KW-1185">Reference proteome</keyword>
<dbReference type="AlphaFoldDB" id="A0A670KBC9"/>
<accession>A0A670KBC9</accession>
<sequence length="69" mass="7441">QSRSRVDLTVLCEHAAFCGVRFDCLKGREHKMLAQEADLFQVAPFSSVLSTLTGSSSPEFQAGDIPSPA</sequence>
<dbReference type="Proteomes" id="UP000472272">
    <property type="component" value="Chromosome 16"/>
</dbReference>
<reference evidence="1" key="2">
    <citation type="submission" date="2025-08" db="UniProtKB">
        <authorList>
            <consortium name="Ensembl"/>
        </authorList>
    </citation>
    <scope>IDENTIFICATION</scope>
</reference>
<dbReference type="Ensembl" id="ENSPMRT00000034053.1">
    <property type="protein sequence ID" value="ENSPMRP00000032112.1"/>
    <property type="gene ID" value="ENSPMRG00000020820.1"/>
</dbReference>
<evidence type="ECO:0000313" key="1">
    <source>
        <dbReference type="Ensembl" id="ENSPMRP00000032112.1"/>
    </source>
</evidence>
<proteinExistence type="predicted"/>
<evidence type="ECO:0000313" key="2">
    <source>
        <dbReference type="Proteomes" id="UP000472272"/>
    </source>
</evidence>
<organism evidence="1 2">
    <name type="scientific">Podarcis muralis</name>
    <name type="common">Wall lizard</name>
    <name type="synonym">Lacerta muralis</name>
    <dbReference type="NCBI Taxonomy" id="64176"/>
    <lineage>
        <taxon>Eukaryota</taxon>
        <taxon>Metazoa</taxon>
        <taxon>Chordata</taxon>
        <taxon>Craniata</taxon>
        <taxon>Vertebrata</taxon>
        <taxon>Euteleostomi</taxon>
        <taxon>Lepidosauria</taxon>
        <taxon>Squamata</taxon>
        <taxon>Bifurcata</taxon>
        <taxon>Unidentata</taxon>
        <taxon>Episquamata</taxon>
        <taxon>Laterata</taxon>
        <taxon>Lacertibaenia</taxon>
        <taxon>Lacertidae</taxon>
        <taxon>Podarcis</taxon>
    </lineage>
</organism>
<reference evidence="1 2" key="1">
    <citation type="journal article" date="2019" name="Proc. Natl. Acad. Sci. U.S.A.">
        <title>Regulatory changes in pterin and carotenoid genes underlie balanced color polymorphisms in the wall lizard.</title>
        <authorList>
            <person name="Andrade P."/>
            <person name="Pinho C."/>
            <person name="Perez I de Lanuza G."/>
            <person name="Afonso S."/>
            <person name="Brejcha J."/>
            <person name="Rubin C.J."/>
            <person name="Wallerman O."/>
            <person name="Pereira P."/>
            <person name="Sabatino S.J."/>
            <person name="Bellati A."/>
            <person name="Pellitteri-Rosa D."/>
            <person name="Bosakova Z."/>
            <person name="Bunikis I."/>
            <person name="Carretero M.A."/>
            <person name="Feiner N."/>
            <person name="Marsik P."/>
            <person name="Pauperio F."/>
            <person name="Salvi D."/>
            <person name="Soler L."/>
            <person name="While G.M."/>
            <person name="Uller T."/>
            <person name="Font E."/>
            <person name="Andersson L."/>
            <person name="Carneiro M."/>
        </authorList>
    </citation>
    <scope>NUCLEOTIDE SEQUENCE</scope>
</reference>